<dbReference type="InterPro" id="IPR036770">
    <property type="entry name" value="Ankyrin_rpt-contain_sf"/>
</dbReference>
<comment type="caution">
    <text evidence="4">The sequence shown here is derived from an EMBL/GenBank/DDBJ whole genome shotgun (WGS) entry which is preliminary data.</text>
</comment>
<keyword evidence="2 3" id="KW-0040">ANK repeat</keyword>
<reference evidence="4 5" key="1">
    <citation type="journal article" date="2018" name="PLoS Genet.">
        <title>Population sequencing reveals clonal diversity and ancestral inbreeding in the grapevine cultivar Chardonnay.</title>
        <authorList>
            <person name="Roach M.J."/>
            <person name="Johnson D.L."/>
            <person name="Bohlmann J."/>
            <person name="van Vuuren H.J."/>
            <person name="Jones S.J."/>
            <person name="Pretorius I.S."/>
            <person name="Schmidt S.A."/>
            <person name="Borneman A.R."/>
        </authorList>
    </citation>
    <scope>NUCLEOTIDE SEQUENCE [LARGE SCALE GENOMIC DNA]</scope>
    <source>
        <strain evidence="5">cv. Chardonnay</strain>
        <tissue evidence="4">Leaf</tissue>
    </source>
</reference>
<feature type="repeat" description="ANK" evidence="3">
    <location>
        <begin position="231"/>
        <end position="255"/>
    </location>
</feature>
<evidence type="ECO:0000256" key="3">
    <source>
        <dbReference type="PROSITE-ProRule" id="PRU00023"/>
    </source>
</evidence>
<dbReference type="Pfam" id="PF12796">
    <property type="entry name" value="Ank_2"/>
    <property type="match status" value="1"/>
</dbReference>
<evidence type="ECO:0000313" key="4">
    <source>
        <dbReference type="EMBL" id="RVW17970.1"/>
    </source>
</evidence>
<name>A0A438C3Y8_VITVI</name>
<dbReference type="PANTHER" id="PTHR24186">
    <property type="entry name" value="PROTEIN PHOSPHATASE 1 REGULATORY SUBUNIT"/>
    <property type="match status" value="1"/>
</dbReference>
<keyword evidence="1" id="KW-0677">Repeat</keyword>
<evidence type="ECO:0000313" key="5">
    <source>
        <dbReference type="Proteomes" id="UP000288805"/>
    </source>
</evidence>
<organism evidence="4 5">
    <name type="scientific">Vitis vinifera</name>
    <name type="common">Grape</name>
    <dbReference type="NCBI Taxonomy" id="29760"/>
    <lineage>
        <taxon>Eukaryota</taxon>
        <taxon>Viridiplantae</taxon>
        <taxon>Streptophyta</taxon>
        <taxon>Embryophyta</taxon>
        <taxon>Tracheophyta</taxon>
        <taxon>Spermatophyta</taxon>
        <taxon>Magnoliopsida</taxon>
        <taxon>eudicotyledons</taxon>
        <taxon>Gunneridae</taxon>
        <taxon>Pentapetalae</taxon>
        <taxon>rosids</taxon>
        <taxon>Vitales</taxon>
        <taxon>Vitaceae</taxon>
        <taxon>Viteae</taxon>
        <taxon>Vitis</taxon>
    </lineage>
</organism>
<protein>
    <submittedName>
        <fullName evidence="4">Uncharacterized protein</fullName>
    </submittedName>
</protein>
<dbReference type="SMART" id="SM00248">
    <property type="entry name" value="ANK"/>
    <property type="match status" value="3"/>
</dbReference>
<sequence length="299" mass="33723">MVISIQPAIPFFEGNGYDTWSIKMRTPFISEDLWELVDKGYVEEEIPRDAMRDVRKNDAKALFFIQQAITESIFPQISKATKSKEAWDTLQTKYQSTSLVAAQDGDGSQTDISVMDDSVYEVAAEGKIEVLKKIPDKGRAFGGRGSSCMQRKRLHADIETGVGADKEMLIRMTNKGEKTQPCMRQCDMGHYEVVMLLIKEDPDFYLCANDSEMTKTILEWKPDLTKEVDKNGWSPLHYAAERGDLEIVKLLLEKSEKSVAYIRSKDGKKTALHIASFHHHTKIVEKILSHSPSCPGAGR</sequence>
<dbReference type="InterPro" id="IPR002110">
    <property type="entry name" value="Ankyrin_rpt"/>
</dbReference>
<dbReference type="Pfam" id="PF14223">
    <property type="entry name" value="Retrotran_gag_2"/>
    <property type="match status" value="1"/>
</dbReference>
<evidence type="ECO:0000256" key="2">
    <source>
        <dbReference type="ARBA" id="ARBA00023043"/>
    </source>
</evidence>
<dbReference type="PROSITE" id="PS50297">
    <property type="entry name" value="ANK_REP_REGION"/>
    <property type="match status" value="1"/>
</dbReference>
<dbReference type="AlphaFoldDB" id="A0A438C3Y8"/>
<gene>
    <name evidence="4" type="ORF">CK203_116636</name>
</gene>
<dbReference type="Proteomes" id="UP000288805">
    <property type="component" value="Unassembled WGS sequence"/>
</dbReference>
<dbReference type="EMBL" id="QGNW01002565">
    <property type="protein sequence ID" value="RVW17970.1"/>
    <property type="molecule type" value="Genomic_DNA"/>
</dbReference>
<dbReference type="SUPFAM" id="SSF48403">
    <property type="entry name" value="Ankyrin repeat"/>
    <property type="match status" value="1"/>
</dbReference>
<dbReference type="PROSITE" id="PS50088">
    <property type="entry name" value="ANK_REPEAT"/>
    <property type="match status" value="1"/>
</dbReference>
<evidence type="ECO:0000256" key="1">
    <source>
        <dbReference type="ARBA" id="ARBA00022737"/>
    </source>
</evidence>
<dbReference type="PANTHER" id="PTHR24186:SF53">
    <property type="entry name" value="PGG DOMAIN-CONTAINING PROTEIN"/>
    <property type="match status" value="1"/>
</dbReference>
<accession>A0A438C3Y8</accession>
<dbReference type="Gene3D" id="1.25.40.20">
    <property type="entry name" value="Ankyrin repeat-containing domain"/>
    <property type="match status" value="1"/>
</dbReference>
<proteinExistence type="predicted"/>